<dbReference type="InterPro" id="IPR036846">
    <property type="entry name" value="GM2-AP_sf"/>
</dbReference>
<reference evidence="3" key="1">
    <citation type="submission" date="2025-08" db="UniProtKB">
        <authorList>
            <consortium name="RefSeq"/>
        </authorList>
    </citation>
    <scope>IDENTIFICATION</scope>
    <source>
        <tissue evidence="3">Total insect</tissue>
    </source>
</reference>
<evidence type="ECO:0000313" key="2">
    <source>
        <dbReference type="Proteomes" id="UP000515158"/>
    </source>
</evidence>
<evidence type="ECO:0000313" key="3">
    <source>
        <dbReference type="RefSeq" id="XP_034236949.1"/>
    </source>
</evidence>
<name>A0A6P8ZKE2_THRPL</name>
<evidence type="ECO:0000256" key="1">
    <source>
        <dbReference type="ARBA" id="ARBA00022729"/>
    </source>
</evidence>
<proteinExistence type="predicted"/>
<dbReference type="GeneID" id="117642647"/>
<gene>
    <name evidence="3" type="primary">LOC117642647</name>
</gene>
<dbReference type="RefSeq" id="XP_034236949.1">
    <property type="nucleotide sequence ID" value="XM_034381058.1"/>
</dbReference>
<dbReference type="Gene3D" id="2.70.220.10">
    <property type="entry name" value="Ganglioside GM2 activator"/>
    <property type="match status" value="1"/>
</dbReference>
<dbReference type="OrthoDB" id="8183300at2759"/>
<accession>A0A6P8ZKE2</accession>
<keyword evidence="1" id="KW-0732">Signal</keyword>
<protein>
    <submittedName>
        <fullName evidence="3">Uncharacterized protein LOC117642647</fullName>
    </submittedName>
</protein>
<dbReference type="InParanoid" id="A0A6P8ZKE2"/>
<keyword evidence="2" id="KW-1185">Reference proteome</keyword>
<organism evidence="3">
    <name type="scientific">Thrips palmi</name>
    <name type="common">Melon thrips</name>
    <dbReference type="NCBI Taxonomy" id="161013"/>
    <lineage>
        <taxon>Eukaryota</taxon>
        <taxon>Metazoa</taxon>
        <taxon>Ecdysozoa</taxon>
        <taxon>Arthropoda</taxon>
        <taxon>Hexapoda</taxon>
        <taxon>Insecta</taxon>
        <taxon>Pterygota</taxon>
        <taxon>Neoptera</taxon>
        <taxon>Paraneoptera</taxon>
        <taxon>Thysanoptera</taxon>
        <taxon>Terebrantia</taxon>
        <taxon>Thripoidea</taxon>
        <taxon>Thripidae</taxon>
        <taxon>Thrips</taxon>
    </lineage>
</organism>
<sequence>MKVVLSKCREAVSSNTCEYFATWPFRGNLCGMVRAKGMMWSSFMRAFQPDLECPISKGLYKVENATIDVSLGETIAHIDIAGNVWTVEVTITDEQEKLWSCLNTAVLINRVNIKE</sequence>
<dbReference type="Proteomes" id="UP000515158">
    <property type="component" value="Unplaced"/>
</dbReference>
<dbReference type="AlphaFoldDB" id="A0A6P8ZKE2"/>
<dbReference type="KEGG" id="tpal:117642647"/>